<proteinExistence type="predicted"/>
<dbReference type="EMBL" id="ADJX01000002">
    <property type="protein sequence ID" value="OSL49154.1"/>
    <property type="molecule type" value="Genomic_DNA"/>
</dbReference>
<comment type="caution">
    <text evidence="1">The sequence shown here is derived from an EMBL/GenBank/DDBJ whole genome shotgun (WGS) entry which is preliminary data.</text>
</comment>
<evidence type="ECO:0000313" key="1">
    <source>
        <dbReference type="EMBL" id="OSL49154.1"/>
    </source>
</evidence>
<gene>
    <name evidence="1" type="ORF">EATG_00021</name>
</gene>
<evidence type="ECO:0000313" key="2">
    <source>
        <dbReference type="Proteomes" id="UP000243401"/>
    </source>
</evidence>
<reference evidence="1 2" key="1">
    <citation type="submission" date="2010-04" db="EMBL/GenBank/DDBJ databases">
        <title>The Genome Sequence of Escherichia coli H605.</title>
        <authorList>
            <consortium name="The Broad Institute Genome Sequencing Platform"/>
            <consortium name="The Broad Institute Genome Sequencing Center for Infectious Disease"/>
            <person name="Feldgarden M."/>
            <person name="Gordon D.M."/>
            <person name="Johnson J.R."/>
            <person name="Johnston B.D."/>
            <person name="Young S."/>
            <person name="Zeng Q."/>
            <person name="Koehrsen M."/>
            <person name="Alvarado L."/>
            <person name="Berlin A.M."/>
            <person name="Borenstein D."/>
            <person name="Chapman S.B."/>
            <person name="Chen Z."/>
            <person name="Engels R."/>
            <person name="Freedman E."/>
            <person name="Gellesch M."/>
            <person name="Goldberg J."/>
            <person name="Griggs A."/>
            <person name="Gujja S."/>
            <person name="Heilman E.R."/>
            <person name="Heiman D.I."/>
            <person name="Hepburn T.A."/>
            <person name="Howarth C."/>
            <person name="Jen D."/>
            <person name="Larson L."/>
            <person name="Mehta T."/>
            <person name="Park D."/>
            <person name="Pearson M."/>
            <person name="Richards J."/>
            <person name="Roberts A."/>
            <person name="Saif S."/>
            <person name="Shea T.D."/>
            <person name="Shenoy N."/>
            <person name="Sisk P."/>
            <person name="Stolte C."/>
            <person name="Sykes S.N."/>
            <person name="Walk T."/>
            <person name="White J."/>
            <person name="Yandava C."/>
            <person name="Haas B."/>
            <person name="Henn M.R."/>
            <person name="Nusbaum C."/>
            <person name="Birren B."/>
        </authorList>
    </citation>
    <scope>NUCLEOTIDE SEQUENCE [LARGE SCALE GENOMIC DNA]</scope>
    <source>
        <strain evidence="1 2">H605</strain>
    </source>
</reference>
<dbReference type="InterPro" id="IPR049973">
    <property type="entry name" value="STY0301-like"/>
</dbReference>
<name>A0AAJ3NZ58_ECOLX</name>
<dbReference type="GeneID" id="86862739"/>
<accession>A0AAJ3NZ58</accession>
<dbReference type="NCBIfam" id="NF042415">
    <property type="entry name" value="STY0301_fam"/>
    <property type="match status" value="1"/>
</dbReference>
<sequence length="150" mass="17144">METRFIFSLLLGYILFYPQYVAAWEVSCPVFINIKSSTTVLESDVPTSWQESSRYEPRLWLDGVGMSQGKPENRVDLKPETEKIKGETRQIWDTTMNSNQDSERYWVSCIYNHGQVWLSQPVPASATRCQASSLLGQREQGESPVSVICK</sequence>
<organism evidence="1 2">
    <name type="scientific">Escherichia coli H605</name>
    <dbReference type="NCBI Taxonomy" id="656410"/>
    <lineage>
        <taxon>Bacteria</taxon>
        <taxon>Pseudomonadati</taxon>
        <taxon>Pseudomonadota</taxon>
        <taxon>Gammaproteobacteria</taxon>
        <taxon>Enterobacterales</taxon>
        <taxon>Enterobacteriaceae</taxon>
        <taxon>Escherichia</taxon>
    </lineage>
</organism>
<dbReference type="Proteomes" id="UP000243401">
    <property type="component" value="Unassembled WGS sequence"/>
</dbReference>
<dbReference type="AlphaFoldDB" id="A0AAJ3NZ58"/>
<protein>
    <submittedName>
        <fullName evidence="1">Cytoplasmic protein</fullName>
    </submittedName>
</protein>
<dbReference type="RefSeq" id="WP_085460359.1">
    <property type="nucleotide sequence ID" value="NZ_ADJX01000002.1"/>
</dbReference>